<proteinExistence type="predicted"/>
<gene>
    <name evidence="1" type="ORF">SDC9_53404</name>
</gene>
<accession>A0A644WUD9</accession>
<evidence type="ECO:0008006" key="2">
    <source>
        <dbReference type="Google" id="ProtNLM"/>
    </source>
</evidence>
<sequence length="423" mass="49078">MVFSAITLITYSQGVPNKTLEYYIEYAKENSPLINDYKNQYKVSEYEAQRLKAFYTQSKLDVNGNLLFVPIVSKDNGNTRFQLTPQNAVDYYGYDQGVSSGNLQAGLIWTQPLFAGSSYKAAHQQASVARDISLNNIQLQGHELQRLVTDQYILCLLDKQKIAFADSILLILNEQENVIQKLTQSAIMKQSDYNLIKIEKAGYKESKRNYEQSYQTHLLDLNILCGIKDTSIITLEEIKLDLNTLTDNSRFLEKYRLDSLNLIARQTVSEIQYKPRINLFVDGGLRTSQYNSTAFNHFGMSAGITFAWTLFDGRQRKITRNQTNVELNTVSFYRENFIVQNNLRKRQYLSELKGYDDRSNIMQQQLTSYIQVLADYNREIQKGQLSVINYITVLKNRTQVAENYYLLRANRLLLINAYNYYNW</sequence>
<protein>
    <recommendedName>
        <fullName evidence="2">Outer membrane efflux protein</fullName>
    </recommendedName>
</protein>
<dbReference type="AlphaFoldDB" id="A0A644WUD9"/>
<dbReference type="EMBL" id="VSSQ01001300">
    <property type="protein sequence ID" value="MPM07098.1"/>
    <property type="molecule type" value="Genomic_DNA"/>
</dbReference>
<dbReference type="SUPFAM" id="SSF56954">
    <property type="entry name" value="Outer membrane efflux proteins (OEP)"/>
    <property type="match status" value="1"/>
</dbReference>
<organism evidence="1">
    <name type="scientific">bioreactor metagenome</name>
    <dbReference type="NCBI Taxonomy" id="1076179"/>
    <lineage>
        <taxon>unclassified sequences</taxon>
        <taxon>metagenomes</taxon>
        <taxon>ecological metagenomes</taxon>
    </lineage>
</organism>
<reference evidence="1" key="1">
    <citation type="submission" date="2019-08" db="EMBL/GenBank/DDBJ databases">
        <authorList>
            <person name="Kucharzyk K."/>
            <person name="Murdoch R.W."/>
            <person name="Higgins S."/>
            <person name="Loffler F."/>
        </authorList>
    </citation>
    <scope>NUCLEOTIDE SEQUENCE</scope>
</reference>
<comment type="caution">
    <text evidence="1">The sequence shown here is derived from an EMBL/GenBank/DDBJ whole genome shotgun (WGS) entry which is preliminary data.</text>
</comment>
<dbReference type="GO" id="GO:0015562">
    <property type="term" value="F:efflux transmembrane transporter activity"/>
    <property type="evidence" value="ECO:0007669"/>
    <property type="project" value="InterPro"/>
</dbReference>
<name>A0A644WUD9_9ZZZZ</name>
<evidence type="ECO:0000313" key="1">
    <source>
        <dbReference type="EMBL" id="MPM07098.1"/>
    </source>
</evidence>
<dbReference type="Gene3D" id="1.20.1600.10">
    <property type="entry name" value="Outer membrane efflux proteins (OEP)"/>
    <property type="match status" value="1"/>
</dbReference>